<dbReference type="RefSeq" id="WP_066236722.1">
    <property type="nucleotide sequence ID" value="NZ_LSGP01000001.1"/>
</dbReference>
<feature type="domain" description="ABC transporter" evidence="4">
    <location>
        <begin position="1"/>
        <end position="231"/>
    </location>
</feature>
<evidence type="ECO:0000256" key="1">
    <source>
        <dbReference type="ARBA" id="ARBA00022448"/>
    </source>
</evidence>
<name>A0A154BW25_ANASB</name>
<dbReference type="InterPro" id="IPR017871">
    <property type="entry name" value="ABC_transporter-like_CS"/>
</dbReference>
<dbReference type="InterPro" id="IPR003439">
    <property type="entry name" value="ABC_transporter-like_ATP-bd"/>
</dbReference>
<dbReference type="OrthoDB" id="9802264at2"/>
<sequence>MLEIDIEKALPDFRLQVSFALETEFLIVLGPSGCGKTTLLRCVAGLVRPDVGRIAYNGRTFYSSTEKTFIAPRDRRVGYMSQECALFPHMSVKNNIWYGVARPTSRSKELYEQLMRLLKIEHLAQRYTGRLSGGEKQRVALARALMTEPQLLLLDEPFSSLDSETRLEMQAQLKLMHSIWGIPFIVVTHDPYEAKVLGEKFMFINKGCQTDPPPLWIRTYLADNNETCLLA</sequence>
<keyword evidence="1" id="KW-0813">Transport</keyword>
<dbReference type="PROSITE" id="PS50893">
    <property type="entry name" value="ABC_TRANSPORTER_2"/>
    <property type="match status" value="1"/>
</dbReference>
<dbReference type="GO" id="GO:0016887">
    <property type="term" value="F:ATP hydrolysis activity"/>
    <property type="evidence" value="ECO:0007669"/>
    <property type="project" value="InterPro"/>
</dbReference>
<keyword evidence="6" id="KW-1185">Reference proteome</keyword>
<dbReference type="InterPro" id="IPR003593">
    <property type="entry name" value="AAA+_ATPase"/>
</dbReference>
<dbReference type="Pfam" id="PF00005">
    <property type="entry name" value="ABC_tran"/>
    <property type="match status" value="1"/>
</dbReference>
<evidence type="ECO:0000259" key="4">
    <source>
        <dbReference type="PROSITE" id="PS50893"/>
    </source>
</evidence>
<dbReference type="GO" id="GO:0005524">
    <property type="term" value="F:ATP binding"/>
    <property type="evidence" value="ECO:0007669"/>
    <property type="project" value="UniProtKB-KW"/>
</dbReference>
<evidence type="ECO:0000256" key="2">
    <source>
        <dbReference type="ARBA" id="ARBA00022741"/>
    </source>
</evidence>
<gene>
    <name evidence="5" type="ORF">AXX12_00580</name>
</gene>
<evidence type="ECO:0000313" key="5">
    <source>
        <dbReference type="EMBL" id="KYZ78075.1"/>
    </source>
</evidence>
<evidence type="ECO:0000256" key="3">
    <source>
        <dbReference type="ARBA" id="ARBA00022840"/>
    </source>
</evidence>
<dbReference type="STRING" id="1794912.AXX12_00580"/>
<protein>
    <submittedName>
        <fullName evidence="5">ABC transporter</fullName>
    </submittedName>
</protein>
<dbReference type="EMBL" id="LSGP01000001">
    <property type="protein sequence ID" value="KYZ78075.1"/>
    <property type="molecule type" value="Genomic_DNA"/>
</dbReference>
<keyword evidence="2" id="KW-0547">Nucleotide-binding</keyword>
<organism evidence="5 6">
    <name type="scientific">Anaerosporomusa subterranea</name>
    <dbReference type="NCBI Taxonomy" id="1794912"/>
    <lineage>
        <taxon>Bacteria</taxon>
        <taxon>Bacillati</taxon>
        <taxon>Bacillota</taxon>
        <taxon>Negativicutes</taxon>
        <taxon>Acetonemataceae</taxon>
        <taxon>Anaerosporomusa</taxon>
    </lineage>
</organism>
<dbReference type="PROSITE" id="PS00211">
    <property type="entry name" value="ABC_TRANSPORTER_1"/>
    <property type="match status" value="1"/>
</dbReference>
<dbReference type="Proteomes" id="UP000076268">
    <property type="component" value="Unassembled WGS sequence"/>
</dbReference>
<dbReference type="PANTHER" id="PTHR42781">
    <property type="entry name" value="SPERMIDINE/PUTRESCINE IMPORT ATP-BINDING PROTEIN POTA"/>
    <property type="match status" value="1"/>
</dbReference>
<dbReference type="SMART" id="SM00382">
    <property type="entry name" value="AAA"/>
    <property type="match status" value="1"/>
</dbReference>
<accession>A0A154BW25</accession>
<comment type="caution">
    <text evidence="5">The sequence shown here is derived from an EMBL/GenBank/DDBJ whole genome shotgun (WGS) entry which is preliminary data.</text>
</comment>
<keyword evidence="3" id="KW-0067">ATP-binding</keyword>
<dbReference type="SUPFAM" id="SSF52540">
    <property type="entry name" value="P-loop containing nucleoside triphosphate hydrolases"/>
    <property type="match status" value="1"/>
</dbReference>
<dbReference type="InterPro" id="IPR050093">
    <property type="entry name" value="ABC_SmlMolc_Importer"/>
</dbReference>
<dbReference type="AlphaFoldDB" id="A0A154BW25"/>
<dbReference type="InterPro" id="IPR027417">
    <property type="entry name" value="P-loop_NTPase"/>
</dbReference>
<dbReference type="Gene3D" id="3.40.50.300">
    <property type="entry name" value="P-loop containing nucleotide triphosphate hydrolases"/>
    <property type="match status" value="1"/>
</dbReference>
<proteinExistence type="predicted"/>
<dbReference type="PANTHER" id="PTHR42781:SF4">
    <property type="entry name" value="SPERMIDINE_PUTRESCINE IMPORT ATP-BINDING PROTEIN POTA"/>
    <property type="match status" value="1"/>
</dbReference>
<reference evidence="5 6" key="1">
    <citation type="submission" date="2016-02" db="EMBL/GenBank/DDBJ databases">
        <title>Anaerosporomusa subterraneum gen. nov., sp. nov., a spore-forming obligate anaerobe isolated from saprolite.</title>
        <authorList>
            <person name="Choi J.K."/>
            <person name="Shah M."/>
            <person name="Yee N."/>
        </authorList>
    </citation>
    <scope>NUCLEOTIDE SEQUENCE [LARGE SCALE GENOMIC DNA]</scope>
    <source>
        <strain evidence="5 6">RU4</strain>
    </source>
</reference>
<evidence type="ECO:0000313" key="6">
    <source>
        <dbReference type="Proteomes" id="UP000076268"/>
    </source>
</evidence>